<dbReference type="EMBL" id="DMZY01000009">
    <property type="protein sequence ID" value="HAV91613.1"/>
    <property type="molecule type" value="Genomic_DNA"/>
</dbReference>
<protein>
    <submittedName>
        <fullName evidence="1">Uncharacterized protein</fullName>
    </submittedName>
</protein>
<proteinExistence type="predicted"/>
<accession>A0A350H7U7</accession>
<reference evidence="1 2" key="1">
    <citation type="journal article" date="2018" name="Nat. Biotechnol.">
        <title>A standardized bacterial taxonomy based on genome phylogeny substantially revises the tree of life.</title>
        <authorList>
            <person name="Parks D.H."/>
            <person name="Chuvochina M."/>
            <person name="Waite D.W."/>
            <person name="Rinke C."/>
            <person name="Skarshewski A."/>
            <person name="Chaumeil P.A."/>
            <person name="Hugenholtz P."/>
        </authorList>
    </citation>
    <scope>NUCLEOTIDE SEQUENCE [LARGE SCALE GENOMIC DNA]</scope>
    <source>
        <strain evidence="1">UBA9956</strain>
    </source>
</reference>
<dbReference type="AlphaFoldDB" id="A0A350H7U7"/>
<gene>
    <name evidence="1" type="ORF">DCW38_00275</name>
</gene>
<name>A0A350H7U7_UNCW3</name>
<evidence type="ECO:0000313" key="1">
    <source>
        <dbReference type="EMBL" id="HAV91613.1"/>
    </source>
</evidence>
<evidence type="ECO:0000313" key="2">
    <source>
        <dbReference type="Proteomes" id="UP000264062"/>
    </source>
</evidence>
<dbReference type="Proteomes" id="UP000264062">
    <property type="component" value="Unassembled WGS sequence"/>
</dbReference>
<organism evidence="1 2">
    <name type="scientific">candidate division WOR-3 bacterium</name>
    <dbReference type="NCBI Taxonomy" id="2052148"/>
    <lineage>
        <taxon>Bacteria</taxon>
        <taxon>Bacteria division WOR-3</taxon>
    </lineage>
</organism>
<comment type="caution">
    <text evidence="1">The sequence shown here is derived from an EMBL/GenBank/DDBJ whole genome shotgun (WGS) entry which is preliminary data.</text>
</comment>
<sequence>MPLLKGQYVEYVKDSIPYDSFHVRFSILNLNQEGMLLETDYVSSEETLKVKTFHHLEKNYLIDTFVVQFNSEVPFKFIPQNGNFIFESPISNLFMWAEQIDTTDWKTIIINNKQYNVFITSVNEDTILYCSEIPIFNIARMFVNNEHLHVNNYGNKGALSMFTNDAEKVIAGSELPESFKKYLNLDNL</sequence>